<dbReference type="AlphaFoldDB" id="A0A1M5R3P1"/>
<evidence type="ECO:0000313" key="5">
    <source>
        <dbReference type="Proteomes" id="UP000184357"/>
    </source>
</evidence>
<evidence type="ECO:0000313" key="4">
    <source>
        <dbReference type="EMBL" id="SHH21027.1"/>
    </source>
</evidence>
<dbReference type="PROSITE" id="PS51295">
    <property type="entry name" value="CRM"/>
    <property type="match status" value="1"/>
</dbReference>
<dbReference type="InterPro" id="IPR051925">
    <property type="entry name" value="RNA-binding_domain"/>
</dbReference>
<dbReference type="STRING" id="43928.SAMN05443636_2044"/>
<accession>A0A1M5R3P1</accession>
<keyword evidence="5" id="KW-1185">Reference proteome</keyword>
<feature type="domain" description="CRM" evidence="3">
    <location>
        <begin position="1"/>
        <end position="82"/>
    </location>
</feature>
<dbReference type="InterPro" id="IPR035920">
    <property type="entry name" value="YhbY-like_sf"/>
</dbReference>
<evidence type="ECO:0000256" key="1">
    <source>
        <dbReference type="ARBA" id="ARBA00022884"/>
    </source>
</evidence>
<dbReference type="PANTHER" id="PTHR40065:SF3">
    <property type="entry name" value="RNA-BINDING PROTEIN YHBY"/>
    <property type="match status" value="1"/>
</dbReference>
<reference evidence="4 5" key="1">
    <citation type="submission" date="2016-11" db="EMBL/GenBank/DDBJ databases">
        <authorList>
            <person name="Jaros S."/>
            <person name="Januszkiewicz K."/>
            <person name="Wedrychowicz H."/>
        </authorList>
    </citation>
    <scope>NUCLEOTIDE SEQUENCE [LARGE SCALE GENOMIC DNA]</scope>
    <source>
        <strain evidence="4 5">DSM 9297</strain>
    </source>
</reference>
<evidence type="ECO:0000259" key="3">
    <source>
        <dbReference type="PROSITE" id="PS51295"/>
    </source>
</evidence>
<keyword evidence="1 2" id="KW-0694">RNA-binding</keyword>
<dbReference type="EMBL" id="FQWV01000005">
    <property type="protein sequence ID" value="SHH21027.1"/>
    <property type="molecule type" value="Genomic_DNA"/>
</dbReference>
<proteinExistence type="predicted"/>
<dbReference type="Proteomes" id="UP000184357">
    <property type="component" value="Unassembled WGS sequence"/>
</dbReference>
<dbReference type="Pfam" id="PF01985">
    <property type="entry name" value="CRS1_YhbY"/>
    <property type="match status" value="1"/>
</dbReference>
<dbReference type="SUPFAM" id="SSF75471">
    <property type="entry name" value="YhbY-like"/>
    <property type="match status" value="1"/>
</dbReference>
<dbReference type="InterPro" id="IPR001890">
    <property type="entry name" value="RNA-binding_CRM"/>
</dbReference>
<dbReference type="PANTHER" id="PTHR40065">
    <property type="entry name" value="RNA-BINDING PROTEIN YHBY"/>
    <property type="match status" value="1"/>
</dbReference>
<name>A0A1M5R3P1_9EURY</name>
<organism evidence="4 5">
    <name type="scientific">Halobaculum gomorrense</name>
    <dbReference type="NCBI Taxonomy" id="43928"/>
    <lineage>
        <taxon>Archaea</taxon>
        <taxon>Methanobacteriati</taxon>
        <taxon>Methanobacteriota</taxon>
        <taxon>Stenosarchaea group</taxon>
        <taxon>Halobacteria</taxon>
        <taxon>Halobacteriales</taxon>
        <taxon>Haloferacaceae</taxon>
        <taxon>Halobaculum</taxon>
    </lineage>
</organism>
<protein>
    <submittedName>
        <fullName evidence="4">RNA-binding protein</fullName>
    </submittedName>
</protein>
<gene>
    <name evidence="4" type="ORF">SAMN05443636_2044</name>
</gene>
<dbReference type="SMART" id="SM01103">
    <property type="entry name" value="CRS1_YhbY"/>
    <property type="match status" value="1"/>
</dbReference>
<dbReference type="RefSeq" id="WP_073309179.1">
    <property type="nucleotide sequence ID" value="NZ_FQWV01000005.1"/>
</dbReference>
<dbReference type="OrthoDB" id="30785at2157"/>
<dbReference type="Gene3D" id="3.30.110.60">
    <property type="entry name" value="YhbY-like"/>
    <property type="match status" value="1"/>
</dbReference>
<evidence type="ECO:0000256" key="2">
    <source>
        <dbReference type="PROSITE-ProRule" id="PRU00626"/>
    </source>
</evidence>
<dbReference type="GO" id="GO:0003723">
    <property type="term" value="F:RNA binding"/>
    <property type="evidence" value="ECO:0007669"/>
    <property type="project" value="UniProtKB-UniRule"/>
</dbReference>
<sequence>MSDQDLRKQAHDLDVTVWVGKKGLSPVVDELDDQLTNRDLVKVKFHRSAQAGTDVDELATELADRVSADLVETRGHTAVLHR</sequence>